<feature type="region of interest" description="Disordered" evidence="1">
    <location>
        <begin position="70"/>
        <end position="110"/>
    </location>
</feature>
<sequence length="110" mass="12392">MRSLHELSPACFEAAPTLKLPHHANRMLAELSAVVTTTTKTTAIREAVKTQPQRKSVRIRDHDRFYSRHPCTARLNRRHPAPEVSATGCLRYPGDGTQRRTPNDTRKGPP</sequence>
<name>A0ABP9AVC9_9GAMM</name>
<reference evidence="3" key="1">
    <citation type="journal article" date="2019" name="Int. J. Syst. Evol. Microbiol.">
        <title>The Global Catalogue of Microorganisms (GCM) 10K type strain sequencing project: providing services to taxonomists for standard genome sequencing and annotation.</title>
        <authorList>
            <consortium name="The Broad Institute Genomics Platform"/>
            <consortium name="The Broad Institute Genome Sequencing Center for Infectious Disease"/>
            <person name="Wu L."/>
            <person name="Ma J."/>
        </authorList>
    </citation>
    <scope>NUCLEOTIDE SEQUENCE [LARGE SCALE GENOMIC DNA]</scope>
    <source>
        <strain evidence="3">JCM 18204</strain>
    </source>
</reference>
<keyword evidence="3" id="KW-1185">Reference proteome</keyword>
<evidence type="ECO:0000313" key="3">
    <source>
        <dbReference type="Proteomes" id="UP001499959"/>
    </source>
</evidence>
<evidence type="ECO:0000313" key="2">
    <source>
        <dbReference type="EMBL" id="GAA4786434.1"/>
    </source>
</evidence>
<dbReference type="Proteomes" id="UP001499959">
    <property type="component" value="Unassembled WGS sequence"/>
</dbReference>
<protein>
    <submittedName>
        <fullName evidence="2">Uncharacterized protein</fullName>
    </submittedName>
</protein>
<dbReference type="EMBL" id="BAABJE010000002">
    <property type="protein sequence ID" value="GAA4786434.1"/>
    <property type="molecule type" value="Genomic_DNA"/>
</dbReference>
<feature type="compositionally biased region" description="Basic and acidic residues" evidence="1">
    <location>
        <begin position="97"/>
        <end position="110"/>
    </location>
</feature>
<comment type="caution">
    <text evidence="2">The sequence shown here is derived from an EMBL/GenBank/DDBJ whole genome shotgun (WGS) entry which is preliminary data.</text>
</comment>
<gene>
    <name evidence="2" type="ORF">GCM10023307_09050</name>
</gene>
<proteinExistence type="predicted"/>
<organism evidence="2 3">
    <name type="scientific">Lysobacter hankyongensis</name>
    <dbReference type="NCBI Taxonomy" id="1176535"/>
    <lineage>
        <taxon>Bacteria</taxon>
        <taxon>Pseudomonadati</taxon>
        <taxon>Pseudomonadota</taxon>
        <taxon>Gammaproteobacteria</taxon>
        <taxon>Lysobacterales</taxon>
        <taxon>Lysobacteraceae</taxon>
        <taxon>Lysobacter</taxon>
    </lineage>
</organism>
<evidence type="ECO:0000256" key="1">
    <source>
        <dbReference type="SAM" id="MobiDB-lite"/>
    </source>
</evidence>
<accession>A0ABP9AVC9</accession>